<accession>A0ABZ1Q4N0</accession>
<organism evidence="2 3">
    <name type="scientific">Streptomyces erythrochromogenes</name>
    <dbReference type="NCBI Taxonomy" id="285574"/>
    <lineage>
        <taxon>Bacteria</taxon>
        <taxon>Bacillati</taxon>
        <taxon>Actinomycetota</taxon>
        <taxon>Actinomycetes</taxon>
        <taxon>Kitasatosporales</taxon>
        <taxon>Streptomycetaceae</taxon>
        <taxon>Streptomyces</taxon>
    </lineage>
</organism>
<dbReference type="GeneID" id="95494607"/>
<reference evidence="2" key="1">
    <citation type="submission" date="2022-10" db="EMBL/GenBank/DDBJ databases">
        <title>The complete genomes of actinobacterial strains from the NBC collection.</title>
        <authorList>
            <person name="Joergensen T.S."/>
            <person name="Alvarez Arevalo M."/>
            <person name="Sterndorff E.B."/>
            <person name="Faurdal D."/>
            <person name="Vuksanovic O."/>
            <person name="Mourched A.-S."/>
            <person name="Charusanti P."/>
            <person name="Shaw S."/>
            <person name="Blin K."/>
            <person name="Weber T."/>
        </authorList>
    </citation>
    <scope>NUCLEOTIDE SEQUENCE</scope>
    <source>
        <strain evidence="2">NBC_00303</strain>
    </source>
</reference>
<name>A0ABZ1Q4N0_9ACTN</name>
<keyword evidence="1" id="KW-0732">Signal</keyword>
<dbReference type="RefSeq" id="WP_266496562.1">
    <property type="nucleotide sequence ID" value="NZ_CP108036.1"/>
</dbReference>
<evidence type="ECO:0000256" key="1">
    <source>
        <dbReference type="SAM" id="SignalP"/>
    </source>
</evidence>
<feature type="signal peptide" evidence="1">
    <location>
        <begin position="1"/>
        <end position="28"/>
    </location>
</feature>
<keyword evidence="3" id="KW-1185">Reference proteome</keyword>
<sequence length="156" mass="16399">MNKLRAILTTLAVAVGLLVLSPAAPAQAAAMVSGSSVCSGSLVDYQQMGTYHKVEVYWNSSTQKNCAVLLSSYGTKHSMHVSIQRCKETNPSTYCTPDLASGAYDEDAGNFGEYAGPATVYTGNKCIRVFAYATIGSNSWGADSASMRGGKQAAFC</sequence>
<evidence type="ECO:0000313" key="3">
    <source>
        <dbReference type="Proteomes" id="UP001432312"/>
    </source>
</evidence>
<feature type="chain" id="PRO_5046370601" description="Spore-associated protein A" evidence="1">
    <location>
        <begin position="29"/>
        <end position="156"/>
    </location>
</feature>
<protein>
    <recommendedName>
        <fullName evidence="4">Spore-associated protein A</fullName>
    </recommendedName>
</protein>
<gene>
    <name evidence="2" type="ORF">OHA91_01190</name>
</gene>
<evidence type="ECO:0008006" key="4">
    <source>
        <dbReference type="Google" id="ProtNLM"/>
    </source>
</evidence>
<proteinExistence type="predicted"/>
<evidence type="ECO:0000313" key="2">
    <source>
        <dbReference type="EMBL" id="WUN77229.1"/>
    </source>
</evidence>
<dbReference type="EMBL" id="CP108036">
    <property type="protein sequence ID" value="WUN77229.1"/>
    <property type="molecule type" value="Genomic_DNA"/>
</dbReference>
<dbReference type="Proteomes" id="UP001432312">
    <property type="component" value="Chromosome"/>
</dbReference>